<keyword evidence="3" id="KW-1185">Reference proteome</keyword>
<protein>
    <submittedName>
        <fullName evidence="2">Uncharacterized protein</fullName>
    </submittedName>
</protein>
<dbReference type="Proteomes" id="UP001286313">
    <property type="component" value="Unassembled WGS sequence"/>
</dbReference>
<reference evidence="2" key="1">
    <citation type="submission" date="2023-10" db="EMBL/GenBank/DDBJ databases">
        <title>Genome assemblies of two species of porcelain crab, Petrolisthes cinctipes and Petrolisthes manimaculis (Anomura: Porcellanidae).</title>
        <authorList>
            <person name="Angst P."/>
        </authorList>
    </citation>
    <scope>NUCLEOTIDE SEQUENCE</scope>
    <source>
        <strain evidence="2">PB745_01</strain>
        <tissue evidence="2">Gill</tissue>
    </source>
</reference>
<comment type="caution">
    <text evidence="2">The sequence shown here is derived from an EMBL/GenBank/DDBJ whole genome shotgun (WGS) entry which is preliminary data.</text>
</comment>
<proteinExistence type="predicted"/>
<sequence length="109" mass="12004">MLSTRHQISIITSQNHNSLNGRAERTPPNVYPPRMSRAWSDFPVTARYASPPLCPSIHPSVRPSTHQVAAAGFVDDTSRKPSHSCCSTRGYLPCLLHVPSPPRAHIDPL</sequence>
<organism evidence="2 3">
    <name type="scientific">Petrolisthes cinctipes</name>
    <name type="common">Flat porcelain crab</name>
    <dbReference type="NCBI Taxonomy" id="88211"/>
    <lineage>
        <taxon>Eukaryota</taxon>
        <taxon>Metazoa</taxon>
        <taxon>Ecdysozoa</taxon>
        <taxon>Arthropoda</taxon>
        <taxon>Crustacea</taxon>
        <taxon>Multicrustacea</taxon>
        <taxon>Malacostraca</taxon>
        <taxon>Eumalacostraca</taxon>
        <taxon>Eucarida</taxon>
        <taxon>Decapoda</taxon>
        <taxon>Pleocyemata</taxon>
        <taxon>Anomura</taxon>
        <taxon>Galatheoidea</taxon>
        <taxon>Porcellanidae</taxon>
        <taxon>Petrolisthes</taxon>
    </lineage>
</organism>
<accession>A0AAE1FAW7</accession>
<dbReference type="AlphaFoldDB" id="A0AAE1FAW7"/>
<evidence type="ECO:0000313" key="3">
    <source>
        <dbReference type="Proteomes" id="UP001286313"/>
    </source>
</evidence>
<feature type="compositionally biased region" description="Polar residues" evidence="1">
    <location>
        <begin position="1"/>
        <end position="20"/>
    </location>
</feature>
<gene>
    <name evidence="2" type="ORF">Pcinc_024640</name>
</gene>
<dbReference type="EMBL" id="JAWQEG010002716">
    <property type="protein sequence ID" value="KAK3870109.1"/>
    <property type="molecule type" value="Genomic_DNA"/>
</dbReference>
<evidence type="ECO:0000256" key="1">
    <source>
        <dbReference type="SAM" id="MobiDB-lite"/>
    </source>
</evidence>
<evidence type="ECO:0000313" key="2">
    <source>
        <dbReference type="EMBL" id="KAK3870109.1"/>
    </source>
</evidence>
<feature type="region of interest" description="Disordered" evidence="1">
    <location>
        <begin position="1"/>
        <end position="32"/>
    </location>
</feature>
<name>A0AAE1FAW7_PETCI</name>